<dbReference type="InterPro" id="IPR036291">
    <property type="entry name" value="NAD(P)-bd_dom_sf"/>
</dbReference>
<reference evidence="6" key="1">
    <citation type="submission" date="2020-09" db="EMBL/GenBank/DDBJ databases">
        <title>Sphingomonas sp., a new species isolated from pork steak.</title>
        <authorList>
            <person name="Heidler von Heilborn D."/>
        </authorList>
    </citation>
    <scope>NUCLEOTIDE SEQUENCE [LARGE SCALE GENOMIC DNA]</scope>
</reference>
<dbReference type="SMART" id="SM00822">
    <property type="entry name" value="PKS_KR"/>
    <property type="match status" value="1"/>
</dbReference>
<dbReference type="NCBIfam" id="NF006123">
    <property type="entry name" value="PRK08267.1"/>
    <property type="match status" value="1"/>
</dbReference>
<keyword evidence="6" id="KW-1185">Reference proteome</keyword>
<dbReference type="KEGG" id="sari:H5J25_15395"/>
<proteinExistence type="inferred from homology"/>
<dbReference type="Gene3D" id="3.40.50.720">
    <property type="entry name" value="NAD(P)-binding Rossmann-like Domain"/>
    <property type="match status" value="1"/>
</dbReference>
<dbReference type="AlphaFoldDB" id="A0A974NU12"/>
<sequence length="266" mass="27467">MAHQQSIFITGGGSGIGQATAKLFAARGWRVGLADVNVAGMAETAALLPPGMSSAYPMDVRDREAWVASLDAFVATTGGRLDVLFNNAGIGSGGPLAETSFEEIDRVIAINLVGALNGARIGYAYLAATPGSCLLNTASASAIYGSAGLAPYSATKFGVRAMTEALDGEWAGAGVKVRSIIPSFIDTPLLQGPAGGSDHSIRETVTGAGLELTSAEDVALAAWAAVHGDKVHTYVGKTAHRMAFAARWMPGKLRKMMRRGITTREG</sequence>
<dbReference type="InterPro" id="IPR002347">
    <property type="entry name" value="SDR_fam"/>
</dbReference>
<dbReference type="InterPro" id="IPR057326">
    <property type="entry name" value="KR_dom"/>
</dbReference>
<dbReference type="GO" id="GO:0016491">
    <property type="term" value="F:oxidoreductase activity"/>
    <property type="evidence" value="ECO:0007669"/>
    <property type="project" value="UniProtKB-KW"/>
</dbReference>
<gene>
    <name evidence="5" type="ORF">H5J25_15395</name>
</gene>
<evidence type="ECO:0000256" key="2">
    <source>
        <dbReference type="ARBA" id="ARBA00023002"/>
    </source>
</evidence>
<dbReference type="RefSeq" id="WP_202092543.1">
    <property type="nucleotide sequence ID" value="NZ_CP061035.1"/>
</dbReference>
<dbReference type="Pfam" id="PF00106">
    <property type="entry name" value="adh_short"/>
    <property type="match status" value="1"/>
</dbReference>
<organism evidence="5 6">
    <name type="scientific">Sphingomonas aliaeris</name>
    <dbReference type="NCBI Taxonomy" id="2759526"/>
    <lineage>
        <taxon>Bacteria</taxon>
        <taxon>Pseudomonadati</taxon>
        <taxon>Pseudomonadota</taxon>
        <taxon>Alphaproteobacteria</taxon>
        <taxon>Sphingomonadales</taxon>
        <taxon>Sphingomonadaceae</taxon>
        <taxon>Sphingomonas</taxon>
    </lineage>
</organism>
<evidence type="ECO:0000313" key="5">
    <source>
        <dbReference type="EMBL" id="QQV76777.1"/>
    </source>
</evidence>
<name>A0A974NU12_9SPHN</name>
<comment type="similarity">
    <text evidence="1 3">Belongs to the short-chain dehydrogenases/reductases (SDR) family.</text>
</comment>
<evidence type="ECO:0000259" key="4">
    <source>
        <dbReference type="SMART" id="SM00822"/>
    </source>
</evidence>
<dbReference type="PRINTS" id="PR00080">
    <property type="entry name" value="SDRFAMILY"/>
</dbReference>
<evidence type="ECO:0000256" key="3">
    <source>
        <dbReference type="RuleBase" id="RU000363"/>
    </source>
</evidence>
<dbReference type="PANTHER" id="PTHR43180:SF66">
    <property type="entry name" value="SHORT-CHAIN DEHYDROGENASE_REDUCTASE FAMILY PROTEIN"/>
    <property type="match status" value="1"/>
</dbReference>
<dbReference type="Proteomes" id="UP000595894">
    <property type="component" value="Chromosome"/>
</dbReference>
<evidence type="ECO:0000256" key="1">
    <source>
        <dbReference type="ARBA" id="ARBA00006484"/>
    </source>
</evidence>
<evidence type="ECO:0000313" key="6">
    <source>
        <dbReference type="Proteomes" id="UP000595894"/>
    </source>
</evidence>
<dbReference type="PANTHER" id="PTHR43180">
    <property type="entry name" value="3-OXOACYL-(ACYL-CARRIER-PROTEIN) REDUCTASE (AFU_ORTHOLOGUE AFUA_6G11210)"/>
    <property type="match status" value="1"/>
</dbReference>
<accession>A0A974NU12</accession>
<dbReference type="EMBL" id="CP061035">
    <property type="protein sequence ID" value="QQV76777.1"/>
    <property type="molecule type" value="Genomic_DNA"/>
</dbReference>
<dbReference type="PRINTS" id="PR00081">
    <property type="entry name" value="GDHRDH"/>
</dbReference>
<feature type="domain" description="Ketoreductase" evidence="4">
    <location>
        <begin position="5"/>
        <end position="173"/>
    </location>
</feature>
<keyword evidence="2" id="KW-0560">Oxidoreductase</keyword>
<dbReference type="SUPFAM" id="SSF51735">
    <property type="entry name" value="NAD(P)-binding Rossmann-fold domains"/>
    <property type="match status" value="1"/>
</dbReference>
<protein>
    <submittedName>
        <fullName evidence="5">SDR family oxidoreductase</fullName>
    </submittedName>
</protein>